<dbReference type="PANTHER" id="PTHR39959:SF1">
    <property type="entry name" value="ZP DOMAIN-CONTAINING PROTEIN"/>
    <property type="match status" value="1"/>
</dbReference>
<evidence type="ECO:0000313" key="2">
    <source>
        <dbReference type="RefSeq" id="XP_013792259.1"/>
    </source>
</evidence>
<dbReference type="PANTHER" id="PTHR39959">
    <property type="entry name" value="RE44287P-RELATED"/>
    <property type="match status" value="1"/>
</dbReference>
<organism evidence="1 2">
    <name type="scientific">Limulus polyphemus</name>
    <name type="common">Atlantic horseshoe crab</name>
    <dbReference type="NCBI Taxonomy" id="6850"/>
    <lineage>
        <taxon>Eukaryota</taxon>
        <taxon>Metazoa</taxon>
        <taxon>Ecdysozoa</taxon>
        <taxon>Arthropoda</taxon>
        <taxon>Chelicerata</taxon>
        <taxon>Merostomata</taxon>
        <taxon>Xiphosura</taxon>
        <taxon>Limulidae</taxon>
        <taxon>Limulus</taxon>
    </lineage>
</organism>
<proteinExistence type="predicted"/>
<dbReference type="Proteomes" id="UP000694941">
    <property type="component" value="Unplaced"/>
</dbReference>
<keyword evidence="1" id="KW-1185">Reference proteome</keyword>
<dbReference type="GeneID" id="106476135"/>
<gene>
    <name evidence="2" type="primary">LOC106476135</name>
</gene>
<reference evidence="2" key="1">
    <citation type="submission" date="2025-08" db="UniProtKB">
        <authorList>
            <consortium name="RefSeq"/>
        </authorList>
    </citation>
    <scope>IDENTIFICATION</scope>
    <source>
        <tissue evidence="2">Muscle</tissue>
    </source>
</reference>
<dbReference type="RefSeq" id="XP_013792259.1">
    <property type="nucleotide sequence ID" value="XM_013936805.1"/>
</dbReference>
<feature type="non-terminal residue" evidence="2">
    <location>
        <position position="223"/>
    </location>
</feature>
<sequence>CNLVMNPPDRATIHFFRLADYMKTAAVLMLLPSLANGQDYEVSNIKCHERASASGSDILTATLKKPPGFRGHPVFADNRHIDPKKHKFCQILSDKDDPKEMTYYLSISDFSECPLHEENEFLLVRIWFPQVPGVVLMNDQDVAIKCKPPDHVITKKKTAGFAGNIPSVGRVSGIVEKNPGKLEYVLQLYKESTTKSGNFEIPIDGAVNIGTMLQLKAVINTKS</sequence>
<evidence type="ECO:0000313" key="1">
    <source>
        <dbReference type="Proteomes" id="UP000694941"/>
    </source>
</evidence>
<feature type="non-terminal residue" evidence="2">
    <location>
        <position position="1"/>
    </location>
</feature>
<accession>A0ABM1C0T8</accession>
<name>A0ABM1C0T8_LIMPO</name>
<protein>
    <submittedName>
        <fullName evidence="2">Uncharacterized protein LOC106476135</fullName>
    </submittedName>
</protein>